<feature type="domain" description="Polymerase nucleotidyl transferase" evidence="2">
    <location>
        <begin position="111"/>
        <end position="152"/>
    </location>
</feature>
<dbReference type="InterPro" id="IPR002934">
    <property type="entry name" value="Polymerase_NTP_transf_dom"/>
</dbReference>
<name>A0A2H4R0V9_BRELA</name>
<feature type="domain" description="Adenylyltransferase AadA C-terminal" evidence="3">
    <location>
        <begin position="226"/>
        <end position="309"/>
    </location>
</feature>
<reference evidence="4" key="1">
    <citation type="submission" date="2017-03" db="EMBL/GenBank/DDBJ databases">
        <title>The coming broad-spectrum resistance of peptide antibiotics.</title>
        <authorList>
            <person name="Li Y."/>
        </authorList>
    </citation>
    <scope>NUCLEOTIDE SEQUENCE</scope>
    <source>
        <strain evidence="4">DSM 25</strain>
    </source>
</reference>
<dbReference type="SUPFAM" id="SSF81301">
    <property type="entry name" value="Nucleotidyltransferase"/>
    <property type="match status" value="1"/>
</dbReference>
<evidence type="ECO:0000313" key="4">
    <source>
        <dbReference type="EMBL" id="ATY37599.1"/>
    </source>
</evidence>
<dbReference type="GO" id="GO:0016779">
    <property type="term" value="F:nucleotidyltransferase activity"/>
    <property type="evidence" value="ECO:0007669"/>
    <property type="project" value="InterPro"/>
</dbReference>
<evidence type="ECO:0000259" key="2">
    <source>
        <dbReference type="Pfam" id="PF01909"/>
    </source>
</evidence>
<protein>
    <submittedName>
        <fullName evidence="4">BogL</fullName>
    </submittedName>
</protein>
<organism evidence="4">
    <name type="scientific">Brevibacillus laterosporus</name>
    <name type="common">Bacillus laterosporus</name>
    <dbReference type="NCBI Taxonomy" id="1465"/>
    <lineage>
        <taxon>Bacteria</taxon>
        <taxon>Bacillati</taxon>
        <taxon>Bacillota</taxon>
        <taxon>Bacilli</taxon>
        <taxon>Bacillales</taxon>
        <taxon>Paenibacillaceae</taxon>
        <taxon>Brevibacillus</taxon>
    </lineage>
</organism>
<keyword evidence="1" id="KW-0808">Transferase</keyword>
<dbReference type="EMBL" id="KY810814">
    <property type="protein sequence ID" value="ATY37599.1"/>
    <property type="molecule type" value="Genomic_DNA"/>
</dbReference>
<dbReference type="Pfam" id="PF01909">
    <property type="entry name" value="NTP_transf_2"/>
    <property type="match status" value="1"/>
</dbReference>
<dbReference type="InterPro" id="IPR025184">
    <property type="entry name" value="AadA_C"/>
</dbReference>
<sequence length="342" mass="38289">MEMTWSKPGKTAYVTTNVLGDLSDQLTPDDLNTSLVSTHFVPNTLRRGNKRKGFSSSAAYRNADHSFGLSHSHDQLVTSYSTGKVKKLPNEIERPLQSFLNGLQNLIGSQLVGFYLYGSIALDAYIPGESDIDFLCVTDGDLQEVDMWLIEKLFFEQMAIHPILAKLEGNFLASHRLTLHNRCECAQCFEEAYLLKSPRDWNAITLLLLRSRGIPLLGPDASEIIPEVSSQELANNMMGNLLYFELNMEHYFHKGLNDQVFVVLTLCRILHTMHTGEIVSKQAAAESVLSRVPALGKVIIKRALRVWEKRPDAVKLAKAGTDLAPKDKLLEFVSIMKKLALD</sequence>
<accession>A0A2H4R0V9</accession>
<evidence type="ECO:0000256" key="1">
    <source>
        <dbReference type="ARBA" id="ARBA00022679"/>
    </source>
</evidence>
<dbReference type="Pfam" id="PF13427">
    <property type="entry name" value="AadA_C"/>
    <property type="match status" value="1"/>
</dbReference>
<dbReference type="InterPro" id="IPR043519">
    <property type="entry name" value="NT_sf"/>
</dbReference>
<dbReference type="AlphaFoldDB" id="A0A2H4R0V9"/>
<evidence type="ECO:0000259" key="3">
    <source>
        <dbReference type="Pfam" id="PF13427"/>
    </source>
</evidence>
<proteinExistence type="predicted"/>
<dbReference type="Gene3D" id="3.30.460.10">
    <property type="entry name" value="Beta Polymerase, domain 2"/>
    <property type="match status" value="1"/>
</dbReference>